<reference evidence="3 4" key="2">
    <citation type="submission" date="2018-11" db="EMBL/GenBank/DDBJ databases">
        <authorList>
            <consortium name="Pathogen Informatics"/>
        </authorList>
    </citation>
    <scope>NUCLEOTIDE SEQUENCE [LARGE SCALE GENOMIC DNA]</scope>
</reference>
<feature type="domain" description="HHH" evidence="2">
    <location>
        <begin position="93"/>
        <end position="138"/>
    </location>
</feature>
<dbReference type="Gene3D" id="1.10.150.310">
    <property type="entry name" value="Tex RuvX-like domain-like"/>
    <property type="match status" value="1"/>
</dbReference>
<dbReference type="GO" id="GO:0003735">
    <property type="term" value="F:structural constituent of ribosome"/>
    <property type="evidence" value="ECO:0007669"/>
    <property type="project" value="TreeGrafter"/>
</dbReference>
<dbReference type="InterPro" id="IPR012340">
    <property type="entry name" value="NA-bd_OB-fold"/>
</dbReference>
<dbReference type="GO" id="GO:0003729">
    <property type="term" value="F:mRNA binding"/>
    <property type="evidence" value="ECO:0007669"/>
    <property type="project" value="TreeGrafter"/>
</dbReference>
<evidence type="ECO:0000313" key="4">
    <source>
        <dbReference type="Proteomes" id="UP000267096"/>
    </source>
</evidence>
<sequence>MITLLYSSNALKRTEIDDENIYTWTFLCLRSFYQDVIFQAVYAVKFYSEISGIGPKSFEQCAGFLFIYVSDSQSSASEPSKKKRKIASSHPSNPLDSTPVHPESYQIAKKQIGTETVKQKLLSAEKEIRDRGSEWTLSDVMKVDSLHVDQVLNGVVVNHVQFGVFIDIGVGCDALAHQSTLPPIPPP</sequence>
<dbReference type="InterPro" id="IPR041692">
    <property type="entry name" value="HHH_9"/>
</dbReference>
<dbReference type="SUPFAM" id="SSF50249">
    <property type="entry name" value="Nucleic acid-binding proteins"/>
    <property type="match status" value="1"/>
</dbReference>
<proteinExistence type="predicted"/>
<evidence type="ECO:0000256" key="1">
    <source>
        <dbReference type="SAM" id="MobiDB-lite"/>
    </source>
</evidence>
<name>A0A0M3KK61_ANISI</name>
<dbReference type="EMBL" id="UYRR01040579">
    <property type="protein sequence ID" value="VDK79412.1"/>
    <property type="molecule type" value="Genomic_DNA"/>
</dbReference>
<dbReference type="InterPro" id="IPR050437">
    <property type="entry name" value="Ribos_protein_bS1-like"/>
</dbReference>
<dbReference type="WBParaSite" id="ASIM_0002139001-mRNA-1">
    <property type="protein sequence ID" value="ASIM_0002139001-mRNA-1"/>
    <property type="gene ID" value="ASIM_0002139001"/>
</dbReference>
<accession>A0A0M3KK61</accession>
<dbReference type="SUPFAM" id="SSF47781">
    <property type="entry name" value="RuvA domain 2-like"/>
    <property type="match status" value="1"/>
</dbReference>
<dbReference type="AlphaFoldDB" id="A0A0M3KK61"/>
<dbReference type="InterPro" id="IPR010994">
    <property type="entry name" value="RuvA_2-like"/>
</dbReference>
<evidence type="ECO:0000313" key="5">
    <source>
        <dbReference type="WBParaSite" id="ASIM_0002139001-mRNA-1"/>
    </source>
</evidence>
<dbReference type="PANTHER" id="PTHR10724:SF10">
    <property type="entry name" value="S1 RNA-BINDING DOMAIN-CONTAINING PROTEIN 1"/>
    <property type="match status" value="1"/>
</dbReference>
<dbReference type="Proteomes" id="UP000267096">
    <property type="component" value="Unassembled WGS sequence"/>
</dbReference>
<evidence type="ECO:0000313" key="3">
    <source>
        <dbReference type="EMBL" id="VDK79412.1"/>
    </source>
</evidence>
<evidence type="ECO:0000259" key="2">
    <source>
        <dbReference type="Pfam" id="PF17674"/>
    </source>
</evidence>
<dbReference type="PANTHER" id="PTHR10724">
    <property type="entry name" value="30S RIBOSOMAL PROTEIN S1"/>
    <property type="match status" value="1"/>
</dbReference>
<dbReference type="Pfam" id="PF17674">
    <property type="entry name" value="HHH_9"/>
    <property type="match status" value="1"/>
</dbReference>
<feature type="region of interest" description="Disordered" evidence="1">
    <location>
        <begin position="75"/>
        <end position="101"/>
    </location>
</feature>
<keyword evidence="4" id="KW-1185">Reference proteome</keyword>
<reference evidence="5" key="1">
    <citation type="submission" date="2017-02" db="UniProtKB">
        <authorList>
            <consortium name="WormBaseParasite"/>
        </authorList>
    </citation>
    <scope>IDENTIFICATION</scope>
</reference>
<gene>
    <name evidence="3" type="ORF">ASIM_LOCUS20759</name>
</gene>
<dbReference type="OrthoDB" id="995477at2759"/>
<protein>
    <submittedName>
        <fullName evidence="5">HHH_9 domain-containing protein</fullName>
    </submittedName>
</protein>
<organism evidence="5">
    <name type="scientific">Anisakis simplex</name>
    <name type="common">Herring worm</name>
    <dbReference type="NCBI Taxonomy" id="6269"/>
    <lineage>
        <taxon>Eukaryota</taxon>
        <taxon>Metazoa</taxon>
        <taxon>Ecdysozoa</taxon>
        <taxon>Nematoda</taxon>
        <taxon>Chromadorea</taxon>
        <taxon>Rhabditida</taxon>
        <taxon>Spirurina</taxon>
        <taxon>Ascaridomorpha</taxon>
        <taxon>Ascaridoidea</taxon>
        <taxon>Anisakidae</taxon>
        <taxon>Anisakis</taxon>
        <taxon>Anisakis simplex complex</taxon>
    </lineage>
</organism>
<dbReference type="GO" id="GO:0006412">
    <property type="term" value="P:translation"/>
    <property type="evidence" value="ECO:0007669"/>
    <property type="project" value="TreeGrafter"/>
</dbReference>